<organism evidence="4 5">
    <name type="scientific">Dioscorea zingiberensis</name>
    <dbReference type="NCBI Taxonomy" id="325984"/>
    <lineage>
        <taxon>Eukaryota</taxon>
        <taxon>Viridiplantae</taxon>
        <taxon>Streptophyta</taxon>
        <taxon>Embryophyta</taxon>
        <taxon>Tracheophyta</taxon>
        <taxon>Spermatophyta</taxon>
        <taxon>Magnoliopsida</taxon>
        <taxon>Liliopsida</taxon>
        <taxon>Dioscoreales</taxon>
        <taxon>Dioscoreaceae</taxon>
        <taxon>Dioscorea</taxon>
    </lineage>
</organism>
<accession>A0A9D5HN82</accession>
<keyword evidence="1" id="KW-0677">Repeat</keyword>
<sequence length="116" mass="12353">MASSASSGQAPDSSLMEEEKKDGTVDPEETPAPEEDQSLGEDEPLENTLELAAELFDKGSKAIEDGDFVEAVDCLSRALEIRVAHYGELAPECASAYYKYGCALLFKAQEEAGSTG</sequence>
<name>A0A9D5HN82_9LILI</name>
<evidence type="ECO:0000313" key="5">
    <source>
        <dbReference type="Proteomes" id="UP001085076"/>
    </source>
</evidence>
<dbReference type="Proteomes" id="UP001085076">
    <property type="component" value="Miscellaneous, Linkage group lg02"/>
</dbReference>
<evidence type="ECO:0008006" key="6">
    <source>
        <dbReference type="Google" id="ProtNLM"/>
    </source>
</evidence>
<dbReference type="PANTHER" id="PTHR15081">
    <property type="entry name" value="NUCLEAR AUTOANTIGENIC SPERM PROTEIN NASP -RELATED"/>
    <property type="match status" value="1"/>
</dbReference>
<feature type="region of interest" description="Disordered" evidence="3">
    <location>
        <begin position="1"/>
        <end position="47"/>
    </location>
</feature>
<dbReference type="GO" id="GO:0042393">
    <property type="term" value="F:histone binding"/>
    <property type="evidence" value="ECO:0007669"/>
    <property type="project" value="TreeGrafter"/>
</dbReference>
<evidence type="ECO:0000256" key="3">
    <source>
        <dbReference type="SAM" id="MobiDB-lite"/>
    </source>
</evidence>
<evidence type="ECO:0000256" key="2">
    <source>
        <dbReference type="ARBA" id="ARBA00022803"/>
    </source>
</evidence>
<dbReference type="PANTHER" id="PTHR15081:SF1">
    <property type="entry name" value="NUCLEAR AUTOANTIGENIC SPERM PROTEIN"/>
    <property type="match status" value="1"/>
</dbReference>
<dbReference type="AlphaFoldDB" id="A0A9D5HN82"/>
<comment type="caution">
    <text evidence="4">The sequence shown here is derived from an EMBL/GenBank/DDBJ whole genome shotgun (WGS) entry which is preliminary data.</text>
</comment>
<dbReference type="SUPFAM" id="SSF48452">
    <property type="entry name" value="TPR-like"/>
    <property type="match status" value="1"/>
</dbReference>
<dbReference type="GO" id="GO:0006335">
    <property type="term" value="P:DNA replication-dependent chromatin assembly"/>
    <property type="evidence" value="ECO:0007669"/>
    <property type="project" value="TreeGrafter"/>
</dbReference>
<dbReference type="InterPro" id="IPR011990">
    <property type="entry name" value="TPR-like_helical_dom_sf"/>
</dbReference>
<gene>
    <name evidence="4" type="ORF">J5N97_010007</name>
</gene>
<evidence type="ECO:0000313" key="4">
    <source>
        <dbReference type="EMBL" id="KAJ0981752.1"/>
    </source>
</evidence>
<feature type="compositionally biased region" description="Acidic residues" evidence="3">
    <location>
        <begin position="25"/>
        <end position="45"/>
    </location>
</feature>
<keyword evidence="2" id="KW-0802">TPR repeat</keyword>
<reference evidence="4" key="2">
    <citation type="journal article" date="2022" name="Hortic Res">
        <title>The genome of Dioscorea zingiberensis sheds light on the biosynthesis, origin and evolution of the medicinally important diosgenin saponins.</title>
        <authorList>
            <person name="Li Y."/>
            <person name="Tan C."/>
            <person name="Li Z."/>
            <person name="Guo J."/>
            <person name="Li S."/>
            <person name="Chen X."/>
            <person name="Wang C."/>
            <person name="Dai X."/>
            <person name="Yang H."/>
            <person name="Song W."/>
            <person name="Hou L."/>
            <person name="Xu J."/>
            <person name="Tong Z."/>
            <person name="Xu A."/>
            <person name="Yuan X."/>
            <person name="Wang W."/>
            <person name="Yang Q."/>
            <person name="Chen L."/>
            <person name="Sun Z."/>
            <person name="Wang K."/>
            <person name="Pan B."/>
            <person name="Chen J."/>
            <person name="Bao Y."/>
            <person name="Liu F."/>
            <person name="Qi X."/>
            <person name="Gang D.R."/>
            <person name="Wen J."/>
            <person name="Li J."/>
        </authorList>
    </citation>
    <scope>NUCLEOTIDE SEQUENCE</scope>
    <source>
        <strain evidence="4">Dzin_1.0</strain>
    </source>
</reference>
<evidence type="ECO:0000256" key="1">
    <source>
        <dbReference type="ARBA" id="ARBA00022737"/>
    </source>
</evidence>
<reference evidence="4" key="1">
    <citation type="submission" date="2021-03" db="EMBL/GenBank/DDBJ databases">
        <authorList>
            <person name="Li Z."/>
            <person name="Yang C."/>
        </authorList>
    </citation>
    <scope>NUCLEOTIDE SEQUENCE</scope>
    <source>
        <strain evidence="4">Dzin_1.0</strain>
        <tissue evidence="4">Leaf</tissue>
    </source>
</reference>
<proteinExistence type="predicted"/>
<dbReference type="InterPro" id="IPR051730">
    <property type="entry name" value="NASP-like"/>
</dbReference>
<dbReference type="EMBL" id="JAGGNH010000002">
    <property type="protein sequence ID" value="KAJ0981752.1"/>
    <property type="molecule type" value="Genomic_DNA"/>
</dbReference>
<dbReference type="GO" id="GO:0005654">
    <property type="term" value="C:nucleoplasm"/>
    <property type="evidence" value="ECO:0007669"/>
    <property type="project" value="TreeGrafter"/>
</dbReference>
<dbReference type="OrthoDB" id="5587616at2759"/>
<keyword evidence="5" id="KW-1185">Reference proteome</keyword>
<dbReference type="GO" id="GO:0034080">
    <property type="term" value="P:CENP-A containing chromatin assembly"/>
    <property type="evidence" value="ECO:0007669"/>
    <property type="project" value="TreeGrafter"/>
</dbReference>
<dbReference type="Gene3D" id="1.25.40.10">
    <property type="entry name" value="Tetratricopeptide repeat domain"/>
    <property type="match status" value="1"/>
</dbReference>
<protein>
    <recommendedName>
        <fullName evidence="6">Nuclear autoantigenic sperm protein</fullName>
    </recommendedName>
</protein>
<feature type="compositionally biased region" description="Low complexity" evidence="3">
    <location>
        <begin position="1"/>
        <end position="14"/>
    </location>
</feature>